<feature type="region of interest" description="Disordered" evidence="9">
    <location>
        <begin position="448"/>
        <end position="501"/>
    </location>
</feature>
<comment type="subcellular location">
    <subcellularLocation>
        <location evidence="2">Membrane</location>
    </subcellularLocation>
    <subcellularLocation>
        <location evidence="1">Nucleus</location>
    </subcellularLocation>
</comment>
<evidence type="ECO:0000256" key="6">
    <source>
        <dbReference type="ARBA" id="ARBA00023136"/>
    </source>
</evidence>
<dbReference type="GO" id="GO:0080115">
    <property type="term" value="F:myosin XI tail binding"/>
    <property type="evidence" value="ECO:0007669"/>
    <property type="project" value="UniProtKB-ARBA"/>
</dbReference>
<evidence type="ECO:0000256" key="7">
    <source>
        <dbReference type="ARBA" id="ARBA00023242"/>
    </source>
</evidence>
<dbReference type="GO" id="GO:0071013">
    <property type="term" value="C:catalytic step 2 spliceosome"/>
    <property type="evidence" value="ECO:0007669"/>
    <property type="project" value="TreeGrafter"/>
</dbReference>
<dbReference type="PROSITE" id="PS51775">
    <property type="entry name" value="GTD_BINDING"/>
    <property type="match status" value="1"/>
</dbReference>
<feature type="region of interest" description="Disordered" evidence="9">
    <location>
        <begin position="1"/>
        <end position="31"/>
    </location>
</feature>
<feature type="compositionally biased region" description="Basic and acidic residues" evidence="9">
    <location>
        <begin position="750"/>
        <end position="770"/>
    </location>
</feature>
<dbReference type="InterPro" id="IPR019148">
    <property type="entry name" value="Nuclear_protein_DGCR14_ESS-2"/>
</dbReference>
<evidence type="ECO:0000256" key="5">
    <source>
        <dbReference type="ARBA" id="ARBA00022989"/>
    </source>
</evidence>
<dbReference type="Pfam" id="PF04576">
    <property type="entry name" value="Zein-binding"/>
    <property type="match status" value="1"/>
</dbReference>
<organism evidence="11 12">
    <name type="scientific">Zingiber officinale</name>
    <name type="common">Ginger</name>
    <name type="synonym">Amomum zingiber</name>
    <dbReference type="NCBI Taxonomy" id="94328"/>
    <lineage>
        <taxon>Eukaryota</taxon>
        <taxon>Viridiplantae</taxon>
        <taxon>Streptophyta</taxon>
        <taxon>Embryophyta</taxon>
        <taxon>Tracheophyta</taxon>
        <taxon>Spermatophyta</taxon>
        <taxon>Magnoliopsida</taxon>
        <taxon>Liliopsida</taxon>
        <taxon>Zingiberales</taxon>
        <taxon>Zingiberaceae</taxon>
        <taxon>Zingiber</taxon>
    </lineage>
</organism>
<evidence type="ECO:0000256" key="9">
    <source>
        <dbReference type="SAM" id="MobiDB-lite"/>
    </source>
</evidence>
<feature type="compositionally biased region" description="Basic and acidic residues" evidence="9">
    <location>
        <begin position="197"/>
        <end position="212"/>
    </location>
</feature>
<dbReference type="EMBL" id="JACMSC010000009">
    <property type="protein sequence ID" value="KAG6506412.1"/>
    <property type="molecule type" value="Genomic_DNA"/>
</dbReference>
<feature type="compositionally biased region" description="Polar residues" evidence="9">
    <location>
        <begin position="465"/>
        <end position="483"/>
    </location>
</feature>
<evidence type="ECO:0000256" key="4">
    <source>
        <dbReference type="ARBA" id="ARBA00022692"/>
    </source>
</evidence>
<dbReference type="Proteomes" id="UP000734854">
    <property type="component" value="Unassembled WGS sequence"/>
</dbReference>
<evidence type="ECO:0000256" key="1">
    <source>
        <dbReference type="ARBA" id="ARBA00004123"/>
    </source>
</evidence>
<keyword evidence="5" id="KW-1133">Transmembrane helix</keyword>
<dbReference type="AlphaFoldDB" id="A0A8J5GH43"/>
<keyword evidence="6" id="KW-0472">Membrane</keyword>
<evidence type="ECO:0000313" key="12">
    <source>
        <dbReference type="Proteomes" id="UP000734854"/>
    </source>
</evidence>
<evidence type="ECO:0000256" key="8">
    <source>
        <dbReference type="SAM" id="Coils"/>
    </source>
</evidence>
<keyword evidence="7" id="KW-0539">Nucleus</keyword>
<dbReference type="PANTHER" id="PTHR12940:SF0">
    <property type="entry name" value="SPLICING FACTOR ESS-2 HOMOLOG"/>
    <property type="match status" value="1"/>
</dbReference>
<name>A0A8J5GH43_ZINOF</name>
<feature type="region of interest" description="Disordered" evidence="9">
    <location>
        <begin position="352"/>
        <end position="382"/>
    </location>
</feature>
<comment type="similarity">
    <text evidence="3">Belongs to the ESS2 family.</text>
</comment>
<comment type="caution">
    <text evidence="11">The sequence shown here is derived from an EMBL/GenBank/DDBJ whole genome shotgun (WGS) entry which is preliminary data.</text>
</comment>
<feature type="compositionally biased region" description="Polar residues" evidence="9">
    <location>
        <begin position="355"/>
        <end position="365"/>
    </location>
</feature>
<gene>
    <name evidence="11" type="ORF">ZIOFF_031735</name>
</gene>
<dbReference type="PANTHER" id="PTHR12940">
    <property type="entry name" value="ES-2 PROTEIN - RELATED"/>
    <property type="match status" value="1"/>
</dbReference>
<reference evidence="11 12" key="1">
    <citation type="submission" date="2020-08" db="EMBL/GenBank/DDBJ databases">
        <title>Plant Genome Project.</title>
        <authorList>
            <person name="Zhang R.-G."/>
        </authorList>
    </citation>
    <scope>NUCLEOTIDE SEQUENCE [LARGE SCALE GENOMIC DNA]</scope>
    <source>
        <tissue evidence="11">Rhizome</tissue>
    </source>
</reference>
<feature type="coiled-coil region" evidence="8">
    <location>
        <begin position="256"/>
        <end position="283"/>
    </location>
</feature>
<dbReference type="GO" id="GO:0016020">
    <property type="term" value="C:membrane"/>
    <property type="evidence" value="ECO:0007669"/>
    <property type="project" value="UniProtKB-SubCell"/>
</dbReference>
<accession>A0A8J5GH43</accession>
<dbReference type="InterPro" id="IPR007656">
    <property type="entry name" value="GTD-bd"/>
</dbReference>
<feature type="region of interest" description="Disordered" evidence="9">
    <location>
        <begin position="733"/>
        <end position="791"/>
    </location>
</feature>
<proteinExistence type="inferred from homology"/>
<keyword evidence="4" id="KW-0812">Transmembrane</keyword>
<feature type="region of interest" description="Disordered" evidence="9">
    <location>
        <begin position="804"/>
        <end position="854"/>
    </location>
</feature>
<protein>
    <recommendedName>
        <fullName evidence="10">GTD-binding domain-containing protein</fullName>
    </recommendedName>
</protein>
<feature type="region of interest" description="Disordered" evidence="9">
    <location>
        <begin position="195"/>
        <end position="216"/>
    </location>
</feature>
<evidence type="ECO:0000256" key="2">
    <source>
        <dbReference type="ARBA" id="ARBA00004370"/>
    </source>
</evidence>
<feature type="compositionally biased region" description="Basic and acidic residues" evidence="9">
    <location>
        <begin position="1"/>
        <end position="30"/>
    </location>
</feature>
<feature type="domain" description="GTD-binding" evidence="10">
    <location>
        <begin position="254"/>
        <end position="355"/>
    </location>
</feature>
<evidence type="ECO:0000256" key="3">
    <source>
        <dbReference type="ARBA" id="ARBA00009072"/>
    </source>
</evidence>
<evidence type="ECO:0000313" key="11">
    <source>
        <dbReference type="EMBL" id="KAG6506412.1"/>
    </source>
</evidence>
<dbReference type="Pfam" id="PF09751">
    <property type="entry name" value="Es2"/>
    <property type="match status" value="1"/>
</dbReference>
<keyword evidence="8" id="KW-0175">Coiled coil</keyword>
<evidence type="ECO:0000259" key="10">
    <source>
        <dbReference type="PROSITE" id="PS51775"/>
    </source>
</evidence>
<keyword evidence="12" id="KW-1185">Reference proteome</keyword>
<sequence>MTHLEIKEDNGNSVETLKEARQEPCSKKESSMSQKFKFGLVVDEDTDEIGGNSMNRKGTGVMPYKEHNNAKASSAFSQDCNEFRANQLPGEDQKYDEMPQAVHDPCLLEKSMKQTMLQGDKEVSRNEKIERILANPANPDVSASSDILNIDSDARGCLLFKDLDAHPENDDDLELQFAKDAAHIENVGPLKFTSNFKKTEDNESGRMEKDMYETPNYTDGIQGMSKKFLIGRIESVTESLDGSVANEFEGCDTLNMDELKAALKAKRKALSALYAEVDEERNAAVIAANQTKTMMTGFQEEKAAMQMEALQYQRMMEEQSEYDQEALQLLNELMIYHSSFIVNLSMLLSPGHSPRQISTPPSASTLPIDGATPSSTSTAVNHRKRGAAVLDEESYVSVIERIIERDFFPDIPKLRDRLDWLEAVRSGDPVLIRDAQLKILDRRAAAAGGSGAATASARRSRTRTPGSSLFPSFSATPFGSTPSALHASSDPAAQIAPDDPLSDIDTSLSLDDFLRRYTSEDNESFSKILEKVNRKRREKYAHLLEGEKEPGLRTLEEEKRDRITDGYGTSGQPVSTLEDWKYTAKNLLMYNPEEKGEAPLTEEERAERLKGLTKQIERSNTRFHGKSAPEAQPTKDEEAAAILYAPVAGTTPAGAAWPFANREAEKSKSYDLEDLRKTPNPMYVDSSKKAENGYSFVRTPSPAPGVDESPFMTWGEIDGTPLRLDLEESPVDIGGSSDGPHFRIPLPSSRDVKAHSLAREAARKVRERSKMFKKPPLPSPARGGSASPNVRTLSPAAQKFVRRAIAKSSSSVDETLRASYRGSSPFSGTPKEKSRFSRDGSLASSSPPSRPGHMTRVFACSITIARLH</sequence>